<organism evidence="2 3">
    <name type="scientific">Mycolicibacterium celeriflavum</name>
    <name type="common">Mycobacterium celeriflavum</name>
    <dbReference type="NCBI Taxonomy" id="1249101"/>
    <lineage>
        <taxon>Bacteria</taxon>
        <taxon>Bacillati</taxon>
        <taxon>Actinomycetota</taxon>
        <taxon>Actinomycetes</taxon>
        <taxon>Mycobacteriales</taxon>
        <taxon>Mycobacteriaceae</taxon>
        <taxon>Mycolicibacterium</taxon>
    </lineage>
</organism>
<evidence type="ECO:0000313" key="3">
    <source>
        <dbReference type="Proteomes" id="UP000466431"/>
    </source>
</evidence>
<dbReference type="KEGG" id="mcee:MCEL_41870"/>
<sequence>MTDDVCALDIAADAFGGATVLTPDGLLDSRTYRPLRDRIIKAALDEPTAVIVDVTTLDVPAESAWAVFTSARWHVDRWPEIPIMLVCEHLDGRSAIIRNGITRYVPVYPTIRTAVEALVAPSPLRIRRRARAYLPGGMASLRRTRELVDEWLTAWAQPELIPVAKVVATAFVENAVAHAKSDPNLRLESDGSAVTVAVEDGSHAPAGVRECGGGPPTGLRIVTALCRAWGNAPTPSGKTVWAVIGPENRL</sequence>
<dbReference type="PANTHER" id="PTHR35526:SF3">
    <property type="entry name" value="ANTI-SIGMA-F FACTOR RSBW"/>
    <property type="match status" value="1"/>
</dbReference>
<dbReference type="Gene3D" id="3.30.750.24">
    <property type="entry name" value="STAS domain"/>
    <property type="match status" value="1"/>
</dbReference>
<dbReference type="SUPFAM" id="SSF52091">
    <property type="entry name" value="SpoIIaa-like"/>
    <property type="match status" value="1"/>
</dbReference>
<dbReference type="Pfam" id="PF01740">
    <property type="entry name" value="STAS"/>
    <property type="match status" value="1"/>
</dbReference>
<proteinExistence type="predicted"/>
<dbReference type="InterPro" id="IPR002645">
    <property type="entry name" value="STAS_dom"/>
</dbReference>
<evidence type="ECO:0000259" key="1">
    <source>
        <dbReference type="PROSITE" id="PS50801"/>
    </source>
</evidence>
<dbReference type="EMBL" id="AP022591">
    <property type="protein sequence ID" value="BBY45892.1"/>
    <property type="molecule type" value="Genomic_DNA"/>
</dbReference>
<dbReference type="PROSITE" id="PS50801">
    <property type="entry name" value="STAS"/>
    <property type="match status" value="1"/>
</dbReference>
<feature type="domain" description="STAS" evidence="1">
    <location>
        <begin position="8"/>
        <end position="118"/>
    </location>
</feature>
<dbReference type="Proteomes" id="UP000466431">
    <property type="component" value="Chromosome"/>
</dbReference>
<name>A0A7I7RMR7_MYCCF</name>
<reference evidence="2 3" key="1">
    <citation type="journal article" date="2019" name="Emerg. Microbes Infect.">
        <title>Comprehensive subspecies identification of 175 nontuberculous mycobacteria species based on 7547 genomic profiles.</title>
        <authorList>
            <person name="Matsumoto Y."/>
            <person name="Kinjo T."/>
            <person name="Motooka D."/>
            <person name="Nabeya D."/>
            <person name="Jung N."/>
            <person name="Uechi K."/>
            <person name="Horii T."/>
            <person name="Iida T."/>
            <person name="Fujita J."/>
            <person name="Nakamura S."/>
        </authorList>
    </citation>
    <scope>NUCLEOTIDE SEQUENCE [LARGE SCALE GENOMIC DNA]</scope>
    <source>
        <strain evidence="2 3">JCM 18439</strain>
    </source>
</reference>
<protein>
    <submittedName>
        <fullName evidence="2">Sulfate transporter</fullName>
    </submittedName>
</protein>
<dbReference type="CDD" id="cd16936">
    <property type="entry name" value="HATPase_RsbW-like"/>
    <property type="match status" value="1"/>
</dbReference>
<gene>
    <name evidence="2" type="ORF">MCEL_41870</name>
</gene>
<accession>A0A7I7RMR7</accession>
<dbReference type="PANTHER" id="PTHR35526">
    <property type="entry name" value="ANTI-SIGMA-F FACTOR RSBW-RELATED"/>
    <property type="match status" value="1"/>
</dbReference>
<dbReference type="RefSeq" id="WP_234806167.1">
    <property type="nucleotide sequence ID" value="NZ_AP022591.1"/>
</dbReference>
<dbReference type="InterPro" id="IPR036890">
    <property type="entry name" value="HATPase_C_sf"/>
</dbReference>
<keyword evidence="3" id="KW-1185">Reference proteome</keyword>
<evidence type="ECO:0000313" key="2">
    <source>
        <dbReference type="EMBL" id="BBY45892.1"/>
    </source>
</evidence>
<dbReference type="Gene3D" id="3.30.565.10">
    <property type="entry name" value="Histidine kinase-like ATPase, C-terminal domain"/>
    <property type="match status" value="1"/>
</dbReference>
<dbReference type="AlphaFoldDB" id="A0A7I7RMR7"/>
<dbReference type="InterPro" id="IPR050267">
    <property type="entry name" value="Anti-sigma-factor_SerPK"/>
</dbReference>
<dbReference type="InterPro" id="IPR036513">
    <property type="entry name" value="STAS_dom_sf"/>
</dbReference>